<feature type="region of interest" description="Disordered" evidence="1">
    <location>
        <begin position="32"/>
        <end position="65"/>
    </location>
</feature>
<evidence type="ECO:0000313" key="2">
    <source>
        <dbReference type="EMBL" id="KAH0457616.1"/>
    </source>
</evidence>
<keyword evidence="3" id="KW-1185">Reference proteome</keyword>
<dbReference type="EMBL" id="JAGFBR010000012">
    <property type="protein sequence ID" value="KAH0457616.1"/>
    <property type="molecule type" value="Genomic_DNA"/>
</dbReference>
<organism evidence="2 3">
    <name type="scientific">Dendrobium chrysotoxum</name>
    <name type="common">Orchid</name>
    <dbReference type="NCBI Taxonomy" id="161865"/>
    <lineage>
        <taxon>Eukaryota</taxon>
        <taxon>Viridiplantae</taxon>
        <taxon>Streptophyta</taxon>
        <taxon>Embryophyta</taxon>
        <taxon>Tracheophyta</taxon>
        <taxon>Spermatophyta</taxon>
        <taxon>Magnoliopsida</taxon>
        <taxon>Liliopsida</taxon>
        <taxon>Asparagales</taxon>
        <taxon>Orchidaceae</taxon>
        <taxon>Epidendroideae</taxon>
        <taxon>Malaxideae</taxon>
        <taxon>Dendrobiinae</taxon>
        <taxon>Dendrobium</taxon>
    </lineage>
</organism>
<reference evidence="2 3" key="1">
    <citation type="journal article" date="2021" name="Hortic Res">
        <title>Chromosome-scale assembly of the Dendrobium chrysotoxum genome enhances the understanding of orchid evolution.</title>
        <authorList>
            <person name="Zhang Y."/>
            <person name="Zhang G.Q."/>
            <person name="Zhang D."/>
            <person name="Liu X.D."/>
            <person name="Xu X.Y."/>
            <person name="Sun W.H."/>
            <person name="Yu X."/>
            <person name="Zhu X."/>
            <person name="Wang Z.W."/>
            <person name="Zhao X."/>
            <person name="Zhong W.Y."/>
            <person name="Chen H."/>
            <person name="Yin W.L."/>
            <person name="Huang T."/>
            <person name="Niu S.C."/>
            <person name="Liu Z.J."/>
        </authorList>
    </citation>
    <scope>NUCLEOTIDE SEQUENCE [LARGE SCALE GENOMIC DNA]</scope>
    <source>
        <strain evidence="2">Lindl</strain>
    </source>
</reference>
<dbReference type="AlphaFoldDB" id="A0AAV7GM42"/>
<name>A0AAV7GM42_DENCH</name>
<proteinExistence type="predicted"/>
<evidence type="ECO:0000313" key="3">
    <source>
        <dbReference type="Proteomes" id="UP000775213"/>
    </source>
</evidence>
<evidence type="ECO:0000256" key="1">
    <source>
        <dbReference type="SAM" id="MobiDB-lite"/>
    </source>
</evidence>
<protein>
    <submittedName>
        <fullName evidence="2">Uncharacterized protein</fullName>
    </submittedName>
</protein>
<gene>
    <name evidence="2" type="ORF">IEQ34_012931</name>
</gene>
<feature type="compositionally biased region" description="Polar residues" evidence="1">
    <location>
        <begin position="32"/>
        <end position="43"/>
    </location>
</feature>
<comment type="caution">
    <text evidence="2">The sequence shown here is derived from an EMBL/GenBank/DDBJ whole genome shotgun (WGS) entry which is preliminary data.</text>
</comment>
<feature type="compositionally biased region" description="Basic residues" evidence="1">
    <location>
        <begin position="47"/>
        <end position="62"/>
    </location>
</feature>
<accession>A0AAV7GM42</accession>
<dbReference type="Proteomes" id="UP000775213">
    <property type="component" value="Unassembled WGS sequence"/>
</dbReference>
<sequence length="397" mass="45312">MLKQLEGVPGVKWKSPTEPVLNLKALPVAQASASKQFPNQTGPSKLGKARSKKKRKLKKLKDKKTTTQRVIDSLDEYYQTARRSIKLADFMTELKIEEVEESSEDSFSVEICQVISVATNALTKEEQKRLKIIPCPLDPRILPKSRRFGAVAGVPHVRSPPRHDPPPCLLVVKYRKEEAFSTLIRSSEILSLRSLPSASLTRLLSPSPRSKSSSPSRILRILRRWSTSLIRRLSLPDGAEAATLYRKRRREFAGCEDNVPPFASFCDQISHPTPLCFSDPDKERKRGDLLPCQTDDVPFPFDRKQQQELKVDYCTNGCILYYNDDVTKIESKYYRVPRYKPQNKRQHKQKIFHLRDSKGFDGLFSSTLLLTLFSLILTNKFPLSYQENVPVESGIIH</sequence>